<accession>A0A081PUW9</accession>
<proteinExistence type="predicted"/>
<evidence type="ECO:0000313" key="2">
    <source>
        <dbReference type="Proteomes" id="UP000028090"/>
    </source>
</evidence>
<reference evidence="1 2" key="1">
    <citation type="submission" date="2014-05" db="EMBL/GenBank/DDBJ databases">
        <authorList>
            <person name="Daugherty S.C."/>
            <person name="Tallon L.J."/>
            <person name="Sadzewicz L."/>
            <person name="Kilian M."/>
            <person name="Tettelin H."/>
        </authorList>
    </citation>
    <scope>NUCLEOTIDE SEQUENCE [LARGE SCALE GENOMIC DNA]</scope>
    <source>
        <strain evidence="1 2">SK629</strain>
    </source>
</reference>
<protein>
    <submittedName>
        <fullName evidence="1">Uncharacterized protein</fullName>
    </submittedName>
</protein>
<dbReference type="AlphaFoldDB" id="A0A081PUW9"/>
<dbReference type="EMBL" id="JPFU01000013">
    <property type="protein sequence ID" value="KEQ34492.1"/>
    <property type="molecule type" value="Genomic_DNA"/>
</dbReference>
<name>A0A081PUW9_STRMT</name>
<gene>
    <name evidence="1" type="ORF">SK629_1120</name>
</gene>
<dbReference type="Proteomes" id="UP000028090">
    <property type="component" value="Unassembled WGS sequence"/>
</dbReference>
<sequence>MYGFPNFFFTLFLILYNNGIKIERSFIMVIQEIVEHDMEQDYGIEFNNLVCGAGC</sequence>
<comment type="caution">
    <text evidence="1">The sequence shown here is derived from an EMBL/GenBank/DDBJ whole genome shotgun (WGS) entry which is preliminary data.</text>
</comment>
<organism evidence="1 2">
    <name type="scientific">Streptococcus mitis</name>
    <dbReference type="NCBI Taxonomy" id="28037"/>
    <lineage>
        <taxon>Bacteria</taxon>
        <taxon>Bacillati</taxon>
        <taxon>Bacillota</taxon>
        <taxon>Bacilli</taxon>
        <taxon>Lactobacillales</taxon>
        <taxon>Streptococcaceae</taxon>
        <taxon>Streptococcus</taxon>
        <taxon>Streptococcus mitis group</taxon>
    </lineage>
</organism>
<evidence type="ECO:0000313" key="1">
    <source>
        <dbReference type="EMBL" id="KEQ34492.1"/>
    </source>
</evidence>